<evidence type="ECO:0000313" key="3">
    <source>
        <dbReference type="Proteomes" id="UP001501294"/>
    </source>
</evidence>
<dbReference type="PANTHER" id="PTHR21621:SF0">
    <property type="entry name" value="BETA-CITRYLGLUTAMATE SYNTHASE B-RELATED"/>
    <property type="match status" value="1"/>
</dbReference>
<name>A0ABP8I7I2_9GAMM</name>
<dbReference type="Proteomes" id="UP001501294">
    <property type="component" value="Unassembled WGS sequence"/>
</dbReference>
<keyword evidence="3" id="KW-1185">Reference proteome</keyword>
<dbReference type="Pfam" id="PF21068">
    <property type="entry name" value="ATPgraspMvdD"/>
    <property type="match status" value="1"/>
</dbReference>
<evidence type="ECO:0000259" key="1">
    <source>
        <dbReference type="Pfam" id="PF21068"/>
    </source>
</evidence>
<dbReference type="InterPro" id="IPR048936">
    <property type="entry name" value="MvdD-like_ATPgrasp"/>
</dbReference>
<reference evidence="3" key="1">
    <citation type="journal article" date="2019" name="Int. J. Syst. Evol. Microbiol.">
        <title>The Global Catalogue of Microorganisms (GCM) 10K type strain sequencing project: providing services to taxonomists for standard genome sequencing and annotation.</title>
        <authorList>
            <consortium name="The Broad Institute Genomics Platform"/>
            <consortium name="The Broad Institute Genome Sequencing Center for Infectious Disease"/>
            <person name="Wu L."/>
            <person name="Ma J."/>
        </authorList>
    </citation>
    <scope>NUCLEOTIDE SEQUENCE [LARGE SCALE GENOMIC DNA]</scope>
    <source>
        <strain evidence="3">JCM 17727</strain>
    </source>
</reference>
<dbReference type="PANTHER" id="PTHR21621">
    <property type="entry name" value="RIBOSOMAL PROTEIN S6 MODIFICATION PROTEIN"/>
    <property type="match status" value="1"/>
</dbReference>
<organism evidence="2 3">
    <name type="scientific">Kangiella taiwanensis</name>
    <dbReference type="NCBI Taxonomy" id="1079179"/>
    <lineage>
        <taxon>Bacteria</taxon>
        <taxon>Pseudomonadati</taxon>
        <taxon>Pseudomonadota</taxon>
        <taxon>Gammaproteobacteria</taxon>
        <taxon>Kangiellales</taxon>
        <taxon>Kangiellaceae</taxon>
        <taxon>Kangiella</taxon>
    </lineage>
</organism>
<feature type="domain" description="MvdD-like pre-ATP grasp" evidence="1">
    <location>
        <begin position="14"/>
        <end position="129"/>
    </location>
</feature>
<sequence length="354" mass="40746">MAEKPRHLVNIMKTILIITNSFDLHADLIEPILKQKNQSFFRLNLDKFPKDYHLKQLYVSGKVEVTIEHLLSKQIIHFEDIGAVWNRKPAPFSFISNDLAPQELAFAKTETEHTLFGLLYTLDCYWMSHPVNLRGAMWKGEQLNRATQFGFRIPHSLVTNCPAEVRRFKSLISGDIIFKSLSTPDLASVEVDDDDCIATGLATTIVTDELMNNLEAVREIPCHFQEYIPKKYELRVTVVGNSVFAAKLYSQDDERTKVDSRDMSAEIRYEATALPDSIHKRCLEFVKSYGLNYSAMDIIVTPDEDYVFLENNPNGQFLYIQELIPEFNILETVADTLIKNFREDNEQYLRSAAY</sequence>
<proteinExistence type="predicted"/>
<dbReference type="EMBL" id="BAABFU010000003">
    <property type="protein sequence ID" value="GAA4352804.1"/>
    <property type="molecule type" value="Genomic_DNA"/>
</dbReference>
<gene>
    <name evidence="2" type="ORF">GCM10023150_20750</name>
</gene>
<dbReference type="Gene3D" id="3.30.470.20">
    <property type="entry name" value="ATP-grasp fold, B domain"/>
    <property type="match status" value="1"/>
</dbReference>
<dbReference type="SUPFAM" id="SSF56059">
    <property type="entry name" value="Glutathione synthetase ATP-binding domain-like"/>
    <property type="match status" value="1"/>
</dbReference>
<accession>A0ABP8I7I2</accession>
<comment type="caution">
    <text evidence="2">The sequence shown here is derived from an EMBL/GenBank/DDBJ whole genome shotgun (WGS) entry which is preliminary data.</text>
</comment>
<protein>
    <submittedName>
        <fullName evidence="2">Glutathione synthetase ATP-binding domain-like superfamily protein</fullName>
    </submittedName>
</protein>
<evidence type="ECO:0000313" key="2">
    <source>
        <dbReference type="EMBL" id="GAA4352804.1"/>
    </source>
</evidence>